<dbReference type="AlphaFoldDB" id="A0A502GEZ9"/>
<keyword evidence="2" id="KW-1185">Reference proteome</keyword>
<protein>
    <submittedName>
        <fullName evidence="1">Uncharacterized protein</fullName>
    </submittedName>
</protein>
<dbReference type="EMBL" id="RCZP01000002">
    <property type="protein sequence ID" value="TPG60475.1"/>
    <property type="molecule type" value="Genomic_DNA"/>
</dbReference>
<name>A0A502GEZ9_9PROT</name>
<dbReference type="Proteomes" id="UP000317078">
    <property type="component" value="Unassembled WGS sequence"/>
</dbReference>
<gene>
    <name evidence="1" type="ORF">EAH89_03650</name>
</gene>
<evidence type="ECO:0000313" key="2">
    <source>
        <dbReference type="Proteomes" id="UP000317078"/>
    </source>
</evidence>
<evidence type="ECO:0000313" key="1">
    <source>
        <dbReference type="EMBL" id="TPG60475.1"/>
    </source>
</evidence>
<accession>A0A502GEZ9</accession>
<reference evidence="1 2" key="1">
    <citation type="journal article" date="2019" name="Environ. Microbiol.">
        <title>Species interactions and distinct microbial communities in high Arctic permafrost affected cryosols are associated with the CH4 and CO2 gas fluxes.</title>
        <authorList>
            <person name="Altshuler I."/>
            <person name="Hamel J."/>
            <person name="Turney S."/>
            <person name="Magnuson E."/>
            <person name="Levesque R."/>
            <person name="Greer C."/>
            <person name="Whyte L.G."/>
        </authorList>
    </citation>
    <scope>NUCLEOTIDE SEQUENCE [LARGE SCALE GENOMIC DNA]</scope>
    <source>
        <strain evidence="1 2">S9.3B</strain>
    </source>
</reference>
<proteinExistence type="predicted"/>
<sequence length="94" mass="10515">MSTLGAGFEAEAAALSARLTSIYYTLDGVERELSLPAGADRWDLVARAVSLQRGREARAPEPPSYDCGTRRWCLPVELRRRWRGVEVVPVAVRW</sequence>
<comment type="caution">
    <text evidence="1">The sequence shown here is derived from an EMBL/GenBank/DDBJ whole genome shotgun (WGS) entry which is preliminary data.</text>
</comment>
<dbReference type="RefSeq" id="WP_140881402.1">
    <property type="nucleotide sequence ID" value="NZ_RCZP01000002.1"/>
</dbReference>
<organism evidence="1 2">
    <name type="scientific">Muricoccus nepalensis</name>
    <dbReference type="NCBI Taxonomy" id="1854500"/>
    <lineage>
        <taxon>Bacteria</taxon>
        <taxon>Pseudomonadati</taxon>
        <taxon>Pseudomonadota</taxon>
        <taxon>Alphaproteobacteria</taxon>
        <taxon>Acetobacterales</taxon>
        <taxon>Roseomonadaceae</taxon>
        <taxon>Muricoccus</taxon>
    </lineage>
</organism>